<evidence type="ECO:0000313" key="5">
    <source>
        <dbReference type="Proteomes" id="UP001596380"/>
    </source>
</evidence>
<dbReference type="SUPFAM" id="SSF55729">
    <property type="entry name" value="Acyl-CoA N-acyltransferases (Nat)"/>
    <property type="match status" value="1"/>
</dbReference>
<dbReference type="EMBL" id="JBHSXS010000041">
    <property type="protein sequence ID" value="MFC6885658.1"/>
    <property type="molecule type" value="Genomic_DNA"/>
</dbReference>
<dbReference type="Proteomes" id="UP001596380">
    <property type="component" value="Unassembled WGS sequence"/>
</dbReference>
<keyword evidence="2 4" id="KW-0012">Acyltransferase</keyword>
<dbReference type="PROSITE" id="PS51186">
    <property type="entry name" value="GNAT"/>
    <property type="match status" value="1"/>
</dbReference>
<reference evidence="5" key="1">
    <citation type="journal article" date="2019" name="Int. J. Syst. Evol. Microbiol.">
        <title>The Global Catalogue of Microorganisms (GCM) 10K type strain sequencing project: providing services to taxonomists for standard genome sequencing and annotation.</title>
        <authorList>
            <consortium name="The Broad Institute Genomics Platform"/>
            <consortium name="The Broad Institute Genome Sequencing Center for Infectious Disease"/>
            <person name="Wu L."/>
            <person name="Ma J."/>
        </authorList>
    </citation>
    <scope>NUCLEOTIDE SEQUENCE [LARGE SCALE GENOMIC DNA]</scope>
    <source>
        <strain evidence="5">JCM 3369</strain>
    </source>
</reference>
<evidence type="ECO:0000256" key="1">
    <source>
        <dbReference type="ARBA" id="ARBA00022679"/>
    </source>
</evidence>
<proteinExistence type="predicted"/>
<dbReference type="InterPro" id="IPR016181">
    <property type="entry name" value="Acyl_CoA_acyltransferase"/>
</dbReference>
<dbReference type="InterPro" id="IPR000182">
    <property type="entry name" value="GNAT_dom"/>
</dbReference>
<dbReference type="CDD" id="cd04301">
    <property type="entry name" value="NAT_SF"/>
    <property type="match status" value="1"/>
</dbReference>
<dbReference type="EC" id="2.3.1.-" evidence="4"/>
<organism evidence="4 5">
    <name type="scientific">Actinomadura yumaensis</name>
    <dbReference type="NCBI Taxonomy" id="111807"/>
    <lineage>
        <taxon>Bacteria</taxon>
        <taxon>Bacillati</taxon>
        <taxon>Actinomycetota</taxon>
        <taxon>Actinomycetes</taxon>
        <taxon>Streptosporangiales</taxon>
        <taxon>Thermomonosporaceae</taxon>
        <taxon>Actinomadura</taxon>
    </lineage>
</organism>
<evidence type="ECO:0000313" key="4">
    <source>
        <dbReference type="EMBL" id="MFC6885658.1"/>
    </source>
</evidence>
<dbReference type="Pfam" id="PF00583">
    <property type="entry name" value="Acetyltransf_1"/>
    <property type="match status" value="1"/>
</dbReference>
<feature type="domain" description="N-acetyltransferase" evidence="3">
    <location>
        <begin position="5"/>
        <end position="150"/>
    </location>
</feature>
<evidence type="ECO:0000256" key="2">
    <source>
        <dbReference type="ARBA" id="ARBA00023315"/>
    </source>
</evidence>
<keyword evidence="1 4" id="KW-0808">Transferase</keyword>
<name>A0ABW2CX50_9ACTN</name>
<dbReference type="InterPro" id="IPR050832">
    <property type="entry name" value="Bact_Acetyltransf"/>
</dbReference>
<sequence length="152" mass="16098">METEVRIRPAVPADRRAVEEVVEAAYAPWAEVIGVRPLPMVADYAALIAAGRVHVTAPALDALIVLVPEPDALYVDNVAVAPAAQGRGLGRALLAFAEDEARAAGLPALRLITNEKMTGNIALYGRLGYAETGREDIGGRCVVHMRKPLPPA</sequence>
<keyword evidence="5" id="KW-1185">Reference proteome</keyword>
<protein>
    <submittedName>
        <fullName evidence="4">GNAT family N-acetyltransferase</fullName>
        <ecNumber evidence="4">2.3.1.-</ecNumber>
    </submittedName>
</protein>
<dbReference type="Gene3D" id="3.40.630.30">
    <property type="match status" value="1"/>
</dbReference>
<dbReference type="GO" id="GO:0016746">
    <property type="term" value="F:acyltransferase activity"/>
    <property type="evidence" value="ECO:0007669"/>
    <property type="project" value="UniProtKB-KW"/>
</dbReference>
<dbReference type="PANTHER" id="PTHR43877">
    <property type="entry name" value="AMINOALKYLPHOSPHONATE N-ACETYLTRANSFERASE-RELATED-RELATED"/>
    <property type="match status" value="1"/>
</dbReference>
<comment type="caution">
    <text evidence="4">The sequence shown here is derived from an EMBL/GenBank/DDBJ whole genome shotgun (WGS) entry which is preliminary data.</text>
</comment>
<evidence type="ECO:0000259" key="3">
    <source>
        <dbReference type="PROSITE" id="PS51186"/>
    </source>
</evidence>
<dbReference type="RefSeq" id="WP_160821962.1">
    <property type="nucleotide sequence ID" value="NZ_JBHSXS010000041.1"/>
</dbReference>
<accession>A0ABW2CX50</accession>
<gene>
    <name evidence="4" type="ORF">ACFQKB_38275</name>
</gene>